<dbReference type="RefSeq" id="WP_075369507.1">
    <property type="nucleotide sequence ID" value="NZ_MSDQ01000027.1"/>
</dbReference>
<keyword evidence="3" id="KW-1185">Reference proteome</keyword>
<comment type="caution">
    <text evidence="2">The sequence shown here is derived from an EMBL/GenBank/DDBJ whole genome shotgun (WGS) entry which is preliminary data.</text>
</comment>
<name>A0A1Q8TBN6_9GAMM</name>
<dbReference type="EMBL" id="MSDQ01000027">
    <property type="protein sequence ID" value="OLO11075.1"/>
    <property type="molecule type" value="Genomic_DNA"/>
</dbReference>
<dbReference type="PROSITE" id="PS51257">
    <property type="entry name" value="PROKAR_LIPOPROTEIN"/>
    <property type="match status" value="1"/>
</dbReference>
<evidence type="ECO:0008006" key="4">
    <source>
        <dbReference type="Google" id="ProtNLM"/>
    </source>
</evidence>
<sequence length="176" mass="19631">MNIRMLLVTLCAGSLLTGCQWMTQETSAPAAPVTSCNDDIPKLADNVCLVDDWIAFGLASQRGDSEWRDTMLTRLQGDMPHLKLARAAVLAWGERDGWEQASELYKADISAAPSRLQPLLRQWLNELEARRDLASDLAKSESRRQALGRERDDLAEKLDALTAIEQSINSRHEQSP</sequence>
<evidence type="ECO:0000313" key="2">
    <source>
        <dbReference type="EMBL" id="OLO11075.1"/>
    </source>
</evidence>
<proteinExistence type="predicted"/>
<feature type="coiled-coil region" evidence="1">
    <location>
        <begin position="124"/>
        <end position="164"/>
    </location>
</feature>
<reference evidence="2 3" key="1">
    <citation type="submission" date="2016-12" db="EMBL/GenBank/DDBJ databases">
        <title>Draft genome sequences of strains Salinicola socius SMB35, Salinicola sp. MH3R3-1 and Chromohalobacter sp. SMB17 from the Verkhnekamsk potash mining region of Russia.</title>
        <authorList>
            <person name="Mavrodi D.V."/>
            <person name="Olsson B.E."/>
            <person name="Korsakova E.S."/>
            <person name="Pyankova A."/>
            <person name="Mavrodi O.V."/>
            <person name="Plotnikova E.G."/>
        </authorList>
    </citation>
    <scope>NUCLEOTIDE SEQUENCE [LARGE SCALE GENOMIC DNA]</scope>
    <source>
        <strain evidence="2 3">SMB17</strain>
    </source>
</reference>
<dbReference type="AlphaFoldDB" id="A0A1Q8TBN6"/>
<keyword evidence="1" id="KW-0175">Coiled coil</keyword>
<evidence type="ECO:0000256" key="1">
    <source>
        <dbReference type="SAM" id="Coils"/>
    </source>
</evidence>
<accession>A0A1Q8TBN6</accession>
<organism evidence="2 3">
    <name type="scientific">Chromohalobacter japonicus</name>
    <dbReference type="NCBI Taxonomy" id="223900"/>
    <lineage>
        <taxon>Bacteria</taxon>
        <taxon>Pseudomonadati</taxon>
        <taxon>Pseudomonadota</taxon>
        <taxon>Gammaproteobacteria</taxon>
        <taxon>Oceanospirillales</taxon>
        <taxon>Halomonadaceae</taxon>
        <taxon>Chromohalobacter</taxon>
    </lineage>
</organism>
<protein>
    <recommendedName>
        <fullName evidence="4">YfhG lipoprotein</fullName>
    </recommendedName>
</protein>
<evidence type="ECO:0000313" key="3">
    <source>
        <dbReference type="Proteomes" id="UP000186806"/>
    </source>
</evidence>
<dbReference type="STRING" id="223900.GCA_000821045_00393"/>
<gene>
    <name evidence="2" type="ORF">BTW10_11420</name>
</gene>
<dbReference type="Proteomes" id="UP000186806">
    <property type="component" value="Unassembled WGS sequence"/>
</dbReference>